<sequence>MMVDSSQFLLRKSFYGSSWTYCPENIARPALASLDVEARTMLEAGEGCLCPERAKKPRTGKTQQELPSSASAAHPSSSAAVAAVSGPPILEKLPGEVVESLVVFVSDTEACLLSRTAKALWRVCLNEMRRRYVERLAARLNVDADVAGKMHTAKAIEKEIFATSRGPKEYRQKLRQVSAGLRQNLELCSSILQGAISPSELCSMRSEDMANRHVSQRRRSDRAEGLERSIRRPSTQNVTRMYMCDRCHKSEAHMTYWRRKNVVDRTTLKLVCIHCRHMWEA</sequence>
<evidence type="ECO:0000256" key="5">
    <source>
        <dbReference type="SAM" id="MobiDB-lite"/>
    </source>
</evidence>
<feature type="compositionally biased region" description="Basic and acidic residues" evidence="5">
    <location>
        <begin position="221"/>
        <end position="230"/>
    </location>
</feature>
<dbReference type="InterPro" id="IPR036575">
    <property type="entry name" value="TFIIS_cen_dom_sf"/>
</dbReference>
<dbReference type="SUPFAM" id="SSF46942">
    <property type="entry name" value="Elongation factor TFIIS domain 2"/>
    <property type="match status" value="1"/>
</dbReference>
<keyword evidence="3" id="KW-0862">Zinc</keyword>
<organism evidence="7 8">
    <name type="scientific">Vitrella brassicaformis (strain CCMP3155)</name>
    <dbReference type="NCBI Taxonomy" id="1169540"/>
    <lineage>
        <taxon>Eukaryota</taxon>
        <taxon>Sar</taxon>
        <taxon>Alveolata</taxon>
        <taxon>Colpodellida</taxon>
        <taxon>Vitrellaceae</taxon>
        <taxon>Vitrella</taxon>
    </lineage>
</organism>
<keyword evidence="2" id="KW-0863">Zinc-finger</keyword>
<dbReference type="PANTHER" id="PTHR11477">
    <property type="entry name" value="TRANSCRIPTION FACTOR S-II ZINC FINGER DOMAIN-CONTAINING PROTEIN"/>
    <property type="match status" value="1"/>
</dbReference>
<dbReference type="PANTHER" id="PTHR11477:SF0">
    <property type="entry name" value="IP08861P-RELATED"/>
    <property type="match status" value="1"/>
</dbReference>
<evidence type="ECO:0000256" key="3">
    <source>
        <dbReference type="ARBA" id="ARBA00022833"/>
    </source>
</evidence>
<feature type="region of interest" description="Disordered" evidence="5">
    <location>
        <begin position="53"/>
        <end position="74"/>
    </location>
</feature>
<dbReference type="SMART" id="SM00510">
    <property type="entry name" value="TFS2M"/>
    <property type="match status" value="1"/>
</dbReference>
<evidence type="ECO:0000256" key="2">
    <source>
        <dbReference type="ARBA" id="ARBA00022771"/>
    </source>
</evidence>
<evidence type="ECO:0000259" key="6">
    <source>
        <dbReference type="PROSITE" id="PS51321"/>
    </source>
</evidence>
<dbReference type="VEuPathDB" id="CryptoDB:Vbra_10698"/>
<accession>A0A0G4H6Z8</accession>
<proteinExistence type="predicted"/>
<dbReference type="STRING" id="1169540.A0A0G4H6Z8"/>
<dbReference type="OrthoDB" id="419537at2759"/>
<feature type="region of interest" description="Disordered" evidence="5">
    <location>
        <begin position="209"/>
        <end position="232"/>
    </location>
</feature>
<dbReference type="Pfam" id="PF07500">
    <property type="entry name" value="TFIIS_M"/>
    <property type="match status" value="1"/>
</dbReference>
<evidence type="ECO:0000256" key="1">
    <source>
        <dbReference type="ARBA" id="ARBA00022723"/>
    </source>
</evidence>
<keyword evidence="1" id="KW-0479">Metal-binding</keyword>
<dbReference type="GO" id="GO:0006351">
    <property type="term" value="P:DNA-templated transcription"/>
    <property type="evidence" value="ECO:0007669"/>
    <property type="project" value="InterPro"/>
</dbReference>
<dbReference type="Gene3D" id="1.10.472.30">
    <property type="entry name" value="Transcription elongation factor S-II, central domain"/>
    <property type="match status" value="1"/>
</dbReference>
<dbReference type="PROSITE" id="PS51321">
    <property type="entry name" value="TFIIS_CENTRAL"/>
    <property type="match status" value="1"/>
</dbReference>
<keyword evidence="8" id="KW-1185">Reference proteome</keyword>
<dbReference type="GO" id="GO:0008270">
    <property type="term" value="F:zinc ion binding"/>
    <property type="evidence" value="ECO:0007669"/>
    <property type="project" value="UniProtKB-KW"/>
</dbReference>
<dbReference type="InParanoid" id="A0A0G4H6Z8"/>
<feature type="domain" description="TFIIS central" evidence="6">
    <location>
        <begin position="128"/>
        <end position="237"/>
    </location>
</feature>
<dbReference type="Proteomes" id="UP000041254">
    <property type="component" value="Unassembled WGS sequence"/>
</dbReference>
<dbReference type="SUPFAM" id="SSF57783">
    <property type="entry name" value="Zinc beta-ribbon"/>
    <property type="match status" value="1"/>
</dbReference>
<evidence type="ECO:0000313" key="7">
    <source>
        <dbReference type="EMBL" id="CEM39476.1"/>
    </source>
</evidence>
<evidence type="ECO:0000256" key="4">
    <source>
        <dbReference type="ARBA" id="ARBA00023242"/>
    </source>
</evidence>
<dbReference type="GO" id="GO:0005634">
    <property type="term" value="C:nucleus"/>
    <property type="evidence" value="ECO:0007669"/>
    <property type="project" value="TreeGrafter"/>
</dbReference>
<dbReference type="InterPro" id="IPR003618">
    <property type="entry name" value="TFIIS_cen_dom"/>
</dbReference>
<evidence type="ECO:0000313" key="8">
    <source>
        <dbReference type="Proteomes" id="UP000041254"/>
    </source>
</evidence>
<name>A0A0G4H6Z8_VITBC</name>
<reference evidence="7 8" key="1">
    <citation type="submission" date="2014-11" db="EMBL/GenBank/DDBJ databases">
        <authorList>
            <person name="Zhu J."/>
            <person name="Qi W."/>
            <person name="Song R."/>
        </authorList>
    </citation>
    <scope>NUCLEOTIDE SEQUENCE [LARGE SCALE GENOMIC DNA]</scope>
</reference>
<dbReference type="EMBL" id="CDMY01001040">
    <property type="protein sequence ID" value="CEM39476.1"/>
    <property type="molecule type" value="Genomic_DNA"/>
</dbReference>
<keyword evidence="4" id="KW-0539">Nucleus</keyword>
<dbReference type="AlphaFoldDB" id="A0A0G4H6Z8"/>
<gene>
    <name evidence="7" type="ORF">Vbra_10698</name>
</gene>
<protein>
    <recommendedName>
        <fullName evidence="6">TFIIS central domain-containing protein</fullName>
    </recommendedName>
</protein>